<dbReference type="Pfam" id="PF03732">
    <property type="entry name" value="Retrotrans_gag"/>
    <property type="match status" value="1"/>
</dbReference>
<dbReference type="Proteomes" id="UP000818029">
    <property type="component" value="Chromosome A01"/>
</dbReference>
<keyword evidence="2" id="KW-1185">Reference proteome</keyword>
<organism evidence="2 3">
    <name type="scientific">Gossypium hirsutum</name>
    <name type="common">Upland cotton</name>
    <name type="synonym">Gossypium mexicanum</name>
    <dbReference type="NCBI Taxonomy" id="3635"/>
    <lineage>
        <taxon>Eukaryota</taxon>
        <taxon>Viridiplantae</taxon>
        <taxon>Streptophyta</taxon>
        <taxon>Embryophyta</taxon>
        <taxon>Tracheophyta</taxon>
        <taxon>Spermatophyta</taxon>
        <taxon>Magnoliopsida</taxon>
        <taxon>eudicotyledons</taxon>
        <taxon>Gunneridae</taxon>
        <taxon>Pentapetalae</taxon>
        <taxon>rosids</taxon>
        <taxon>malvids</taxon>
        <taxon>Malvales</taxon>
        <taxon>Malvaceae</taxon>
        <taxon>Malvoideae</taxon>
        <taxon>Gossypium</taxon>
    </lineage>
</organism>
<reference evidence="3" key="2">
    <citation type="submission" date="2025-08" db="UniProtKB">
        <authorList>
            <consortium name="RefSeq"/>
        </authorList>
    </citation>
    <scope>IDENTIFICATION</scope>
</reference>
<protein>
    <recommendedName>
        <fullName evidence="1">Retrotransposon gag domain-containing protein</fullName>
    </recommendedName>
</protein>
<dbReference type="InterPro" id="IPR043502">
    <property type="entry name" value="DNA/RNA_pol_sf"/>
</dbReference>
<dbReference type="PANTHER" id="PTHR15503:SF45">
    <property type="entry name" value="RNA-DIRECTED DNA POLYMERASE HOMOLOG"/>
    <property type="match status" value="1"/>
</dbReference>
<evidence type="ECO:0000313" key="3">
    <source>
        <dbReference type="RefSeq" id="XP_016702207.1"/>
    </source>
</evidence>
<dbReference type="SUPFAM" id="SSF56672">
    <property type="entry name" value="DNA/RNA polymerases"/>
    <property type="match status" value="1"/>
</dbReference>
<dbReference type="InterPro" id="IPR021109">
    <property type="entry name" value="Peptidase_aspartic_dom_sf"/>
</dbReference>
<name>A0A1U8KID2_GOSHI</name>
<proteinExistence type="predicted"/>
<sequence>MVEYGARLEHITWNYFKNTFQRKYIETSYVEARRRKFVSLVLGDQSVVEYEAKFLRLSRFAPPLVVSDYNKCMRFEEGLICSMGSNNSSKRVGFYGSRKIVEERPEAPTIVTEIQLCSDCGKRHPNKCWRKLGACLPCRSMEHQVRDCPHGPNQVPATTQTLAPSFFQPLRVVQQSLRGHRIGRKGNGSGRGQRAPGIGASLTEARQLALVYAARHYEDRDDVDVIAGIFFIHSIPSYALIDIGSTHLYIASVVSTNLGLTTKNTAREFSVISSLGQSIWVDRVYRWVPLEIQGMVFPVDLMELPFNEFDLILGIDWLIECRVGLDCATKRVTLRMEENEEVVMFGECRDYLSNVISALVVDKLVRKGYEAYLACVSDSVPVRDICTMREFPDVFPEELPRVRSDREMEFGIDLLPGTTPVDKRPGGVYGFNESGVPIEVTFLGYMVTADGIRVDPKKIEAIFEWKEPKNVSELCSFLGLAGY</sequence>
<dbReference type="InterPro" id="IPR005162">
    <property type="entry name" value="Retrotrans_gag_dom"/>
</dbReference>
<dbReference type="PANTHER" id="PTHR15503">
    <property type="entry name" value="LDOC1 RELATED"/>
    <property type="match status" value="1"/>
</dbReference>
<dbReference type="Pfam" id="PF08284">
    <property type="entry name" value="RVP_2"/>
    <property type="match status" value="1"/>
</dbReference>
<dbReference type="Gene3D" id="2.40.70.10">
    <property type="entry name" value="Acid Proteases"/>
    <property type="match status" value="1"/>
</dbReference>
<reference evidence="2" key="1">
    <citation type="journal article" date="2020" name="Nat. Genet.">
        <title>Genomic diversifications of five Gossypium allopolyploid species and their impact on cotton improvement.</title>
        <authorList>
            <person name="Chen Z.J."/>
            <person name="Sreedasyam A."/>
            <person name="Ando A."/>
            <person name="Song Q."/>
            <person name="De Santiago L.M."/>
            <person name="Hulse-Kemp A.M."/>
            <person name="Ding M."/>
            <person name="Ye W."/>
            <person name="Kirkbride R.C."/>
            <person name="Jenkins J."/>
            <person name="Plott C."/>
            <person name="Lovell J."/>
            <person name="Lin Y.M."/>
            <person name="Vaughn R."/>
            <person name="Liu B."/>
            <person name="Simpson S."/>
            <person name="Scheffler B.E."/>
            <person name="Wen L."/>
            <person name="Saski C.A."/>
            <person name="Grover C.E."/>
            <person name="Hu G."/>
            <person name="Conover J.L."/>
            <person name="Carlson J.W."/>
            <person name="Shu S."/>
            <person name="Boston L.B."/>
            <person name="Williams M."/>
            <person name="Peterson D.G."/>
            <person name="McGee K."/>
            <person name="Jones D.C."/>
            <person name="Wendel J.F."/>
            <person name="Stelly D.M."/>
            <person name="Grimwood J."/>
            <person name="Schmutz J."/>
        </authorList>
    </citation>
    <scope>NUCLEOTIDE SEQUENCE [LARGE SCALE GENOMIC DNA]</scope>
    <source>
        <strain evidence="2">cv. TM-1</strain>
    </source>
</reference>
<dbReference type="RefSeq" id="XP_016702207.1">
    <property type="nucleotide sequence ID" value="XM_016846718.1"/>
</dbReference>
<dbReference type="PaxDb" id="3635-A0A1U8KID2"/>
<dbReference type="AlphaFoldDB" id="A0A1U8KID2"/>
<dbReference type="GeneID" id="107917360"/>
<evidence type="ECO:0000313" key="2">
    <source>
        <dbReference type="Proteomes" id="UP000818029"/>
    </source>
</evidence>
<accession>A0A1U8KID2</accession>
<gene>
    <name evidence="3" type="primary">LOC107917360</name>
</gene>
<evidence type="ECO:0000259" key="1">
    <source>
        <dbReference type="Pfam" id="PF03732"/>
    </source>
</evidence>
<feature type="domain" description="Retrotransposon gag" evidence="1">
    <location>
        <begin position="11"/>
        <end position="79"/>
    </location>
</feature>
<dbReference type="InterPro" id="IPR032567">
    <property type="entry name" value="RTL1-rel"/>
</dbReference>
<dbReference type="CDD" id="cd00303">
    <property type="entry name" value="retropepsin_like"/>
    <property type="match status" value="1"/>
</dbReference>
<dbReference type="KEGG" id="ghi:107917360"/>